<dbReference type="PANTHER" id="PTHR31611">
    <property type="entry name" value="HIGH-AFFINITY NICKEL TRANSPORT PROTEIN NIC1"/>
    <property type="match status" value="1"/>
</dbReference>
<comment type="subcellular location">
    <subcellularLocation>
        <location evidence="8">Cell membrane</location>
        <topology evidence="8">Multi-pass membrane protein</topology>
    </subcellularLocation>
    <subcellularLocation>
        <location evidence="1">Endomembrane system</location>
        <topology evidence="1">Multi-pass membrane protein</topology>
    </subcellularLocation>
</comment>
<evidence type="ECO:0000256" key="4">
    <source>
        <dbReference type="ARBA" id="ARBA00022596"/>
    </source>
</evidence>
<sequence length="363" mass="40861">MDRLSRYMLSKLNFRTKMVIVLFYFINILIIVFLFLSLIQVNSDTISSKASFFSLGSLAFMFGLRHAVDADHIAAIDNATRKLTQEKRPSLLTGTFFSLGHSTVVLLLSIAIIITGAAIKSNMPTLENIGSILGTLISGGVLYILGSLNFFVGLEIYRLYKQSVKGNINEQRIEETLNRKGLMNRYFRRFFSIIKNQYYMYPIGFLFGLGFDTASETALLALTATSEGIFINISPSYILVFPLLFTAGMVLVDSTDGFFMNTAYRWAFLGDPIKKIWYNLTMTVSSILVAFLIGSLELLGLLQSEIDLYGGFWNLIAWINSNTSWSYIGLVIVGTFASVWTISIVVYKYKVLPSYQKPDLRKK</sequence>
<keyword evidence="5 8" id="KW-0812">Transmembrane</keyword>
<evidence type="ECO:0000256" key="7">
    <source>
        <dbReference type="ARBA" id="ARBA00023136"/>
    </source>
</evidence>
<evidence type="ECO:0000256" key="3">
    <source>
        <dbReference type="ARBA" id="ARBA00022448"/>
    </source>
</evidence>
<feature type="transmembrane region" description="Helical" evidence="8">
    <location>
        <begin position="131"/>
        <end position="152"/>
    </location>
</feature>
<evidence type="ECO:0000256" key="1">
    <source>
        <dbReference type="ARBA" id="ARBA00004127"/>
    </source>
</evidence>
<dbReference type="AlphaFoldDB" id="A0A031LT09"/>
<protein>
    <recommendedName>
        <fullName evidence="8">Nickel/cobalt efflux system</fullName>
    </recommendedName>
</protein>
<evidence type="ECO:0000256" key="8">
    <source>
        <dbReference type="RuleBase" id="RU362101"/>
    </source>
</evidence>
<dbReference type="Proteomes" id="UP000024332">
    <property type="component" value="Unassembled WGS sequence"/>
</dbReference>
<proteinExistence type="inferred from homology"/>
<keyword evidence="10" id="KW-1185">Reference proteome</keyword>
<feature type="transmembrane region" description="Helical" evidence="8">
    <location>
        <begin position="198"/>
        <end position="224"/>
    </location>
</feature>
<feature type="transmembrane region" description="Helical" evidence="8">
    <location>
        <begin position="324"/>
        <end position="347"/>
    </location>
</feature>
<comment type="caution">
    <text evidence="9">The sequence shown here is derived from an EMBL/GenBank/DDBJ whole genome shotgun (WGS) entry which is preliminary data.</text>
</comment>
<evidence type="ECO:0000313" key="9">
    <source>
        <dbReference type="EMBL" id="EZQ10589.1"/>
    </source>
</evidence>
<dbReference type="GO" id="GO:0012505">
    <property type="term" value="C:endomembrane system"/>
    <property type="evidence" value="ECO:0007669"/>
    <property type="project" value="UniProtKB-SubCell"/>
</dbReference>
<keyword evidence="6 8" id="KW-1133">Transmembrane helix</keyword>
<dbReference type="InterPro" id="IPR004688">
    <property type="entry name" value="Ni/Co_transpt"/>
</dbReference>
<name>A0A031LT09_9CREN</name>
<dbReference type="EMBL" id="JFZT01000021">
    <property type="protein sequence ID" value="EZQ10589.1"/>
    <property type="molecule type" value="Genomic_DNA"/>
</dbReference>
<keyword evidence="7 8" id="KW-0472">Membrane</keyword>
<feature type="transmembrane region" description="Helical" evidence="8">
    <location>
        <begin position="21"/>
        <end position="40"/>
    </location>
</feature>
<keyword evidence="4" id="KW-0533">Nickel</keyword>
<evidence type="ECO:0000313" key="10">
    <source>
        <dbReference type="Proteomes" id="UP000024332"/>
    </source>
</evidence>
<accession>A0A031LT09</accession>
<comment type="similarity">
    <text evidence="2 8">Belongs to the NiCoT transporter (TC 2.A.52) family.</text>
</comment>
<dbReference type="GO" id="GO:0005886">
    <property type="term" value="C:plasma membrane"/>
    <property type="evidence" value="ECO:0007669"/>
    <property type="project" value="UniProtKB-SubCell"/>
</dbReference>
<feature type="transmembrane region" description="Helical" evidence="8">
    <location>
        <begin position="91"/>
        <end position="119"/>
    </location>
</feature>
<evidence type="ECO:0000256" key="6">
    <source>
        <dbReference type="ARBA" id="ARBA00022989"/>
    </source>
</evidence>
<dbReference type="InterPro" id="IPR011541">
    <property type="entry name" value="Ni/Co_transpt_high_affinity"/>
</dbReference>
<organism evidence="9 10">
    <name type="scientific">Candidatus Acidianus copahuensis</name>
    <dbReference type="NCBI Taxonomy" id="1160895"/>
    <lineage>
        <taxon>Archaea</taxon>
        <taxon>Thermoproteota</taxon>
        <taxon>Thermoprotei</taxon>
        <taxon>Sulfolobales</taxon>
        <taxon>Sulfolobaceae</taxon>
        <taxon>Acidianus</taxon>
    </lineage>
</organism>
<reference evidence="9 10" key="1">
    <citation type="submission" date="2014-03" db="EMBL/GenBank/DDBJ databases">
        <title>Draft genome sequence of the novel thermoacidophilic archaea Acidianus copahuensis ALE1 strain, isolated from Copahue volcanic area in Neuquen Argentina.</title>
        <authorList>
            <person name="Urbieta M.S."/>
            <person name="Rascovan N."/>
            <person name="Castro C."/>
            <person name="Revale S."/>
            <person name="Giaveno M.A."/>
            <person name="Vazquez M.P."/>
            <person name="Donati E.R."/>
        </authorList>
    </citation>
    <scope>NUCLEOTIDE SEQUENCE [LARGE SCALE GENOMIC DNA]</scope>
    <source>
        <strain evidence="9 10">ALE1</strain>
    </source>
</reference>
<dbReference type="GO" id="GO:0015099">
    <property type="term" value="F:nickel cation transmembrane transporter activity"/>
    <property type="evidence" value="ECO:0007669"/>
    <property type="project" value="UniProtKB-UniRule"/>
</dbReference>
<evidence type="ECO:0000256" key="5">
    <source>
        <dbReference type="ARBA" id="ARBA00022692"/>
    </source>
</evidence>
<dbReference type="Pfam" id="PF03824">
    <property type="entry name" value="NicO"/>
    <property type="match status" value="1"/>
</dbReference>
<gene>
    <name evidence="9" type="ORF">CM19_03950</name>
</gene>
<feature type="transmembrane region" description="Helical" evidence="8">
    <location>
        <begin position="276"/>
        <end position="304"/>
    </location>
</feature>
<feature type="transmembrane region" description="Helical" evidence="8">
    <location>
        <begin position="236"/>
        <end position="255"/>
    </location>
</feature>
<dbReference type="OrthoDB" id="11596at2157"/>
<dbReference type="PANTHER" id="PTHR31611:SF0">
    <property type="entry name" value="HIGH-AFFINITY NICKEL TRANSPORT PROTEIN NIC1"/>
    <property type="match status" value="1"/>
</dbReference>
<feature type="transmembrane region" description="Helical" evidence="8">
    <location>
        <begin position="46"/>
        <end position="64"/>
    </location>
</feature>
<dbReference type="STRING" id="1160895.CM19_03950"/>
<evidence type="ECO:0000256" key="2">
    <source>
        <dbReference type="ARBA" id="ARBA00010892"/>
    </source>
</evidence>
<keyword evidence="3 8" id="KW-0813">Transport</keyword>